<evidence type="ECO:0000313" key="3">
    <source>
        <dbReference type="Proteomes" id="UP000614287"/>
    </source>
</evidence>
<gene>
    <name evidence="2" type="ORF">GCM10009007_11360</name>
</gene>
<dbReference type="EMBL" id="BMZG01000005">
    <property type="protein sequence ID" value="GHA72134.1"/>
    <property type="molecule type" value="Genomic_DNA"/>
</dbReference>
<keyword evidence="1" id="KW-1133">Transmembrane helix</keyword>
<reference evidence="2" key="2">
    <citation type="submission" date="2020-09" db="EMBL/GenBank/DDBJ databases">
        <authorList>
            <person name="Sun Q."/>
            <person name="Kim S."/>
        </authorList>
    </citation>
    <scope>NUCLEOTIDE SEQUENCE</scope>
    <source>
        <strain evidence="2">KCTC 32501</strain>
    </source>
</reference>
<dbReference type="Proteomes" id="UP000614287">
    <property type="component" value="Unassembled WGS sequence"/>
</dbReference>
<keyword evidence="1" id="KW-0812">Transmembrane</keyword>
<evidence type="ECO:0000313" key="2">
    <source>
        <dbReference type="EMBL" id="GHA72134.1"/>
    </source>
</evidence>
<protein>
    <submittedName>
        <fullName evidence="2">Uncharacterized protein</fullName>
    </submittedName>
</protein>
<evidence type="ECO:0000256" key="1">
    <source>
        <dbReference type="SAM" id="Phobius"/>
    </source>
</evidence>
<accession>A0A8J3CN28</accession>
<proteinExistence type="predicted"/>
<organism evidence="2 3">
    <name type="scientific">Formosimonas limnophila</name>
    <dbReference type="NCBI Taxonomy" id="1384487"/>
    <lineage>
        <taxon>Bacteria</taxon>
        <taxon>Pseudomonadati</taxon>
        <taxon>Pseudomonadota</taxon>
        <taxon>Betaproteobacteria</taxon>
        <taxon>Burkholderiales</taxon>
        <taxon>Burkholderiaceae</taxon>
        <taxon>Formosimonas</taxon>
    </lineage>
</organism>
<reference evidence="2" key="1">
    <citation type="journal article" date="2014" name="Int. J. Syst. Evol. Microbiol.">
        <title>Complete genome sequence of Corynebacterium casei LMG S-19264T (=DSM 44701T), isolated from a smear-ripened cheese.</title>
        <authorList>
            <consortium name="US DOE Joint Genome Institute (JGI-PGF)"/>
            <person name="Walter F."/>
            <person name="Albersmeier A."/>
            <person name="Kalinowski J."/>
            <person name="Ruckert C."/>
        </authorList>
    </citation>
    <scope>NUCLEOTIDE SEQUENCE</scope>
    <source>
        <strain evidence="2">KCTC 32501</strain>
    </source>
</reference>
<keyword evidence="1" id="KW-0472">Membrane</keyword>
<keyword evidence="3" id="KW-1185">Reference proteome</keyword>
<comment type="caution">
    <text evidence="2">The sequence shown here is derived from an EMBL/GenBank/DDBJ whole genome shotgun (WGS) entry which is preliminary data.</text>
</comment>
<sequence length="90" mass="10004">MPTANTANAACKATANHIIDTFIIEEITIRAPLRKILRIVQAACEHVNVQFPKFMIKLDNYFTIALASFFCVGILHSLRDIAKSLNTWGG</sequence>
<name>A0A8J3CN28_9BURK</name>
<feature type="transmembrane region" description="Helical" evidence="1">
    <location>
        <begin position="61"/>
        <end position="78"/>
    </location>
</feature>
<dbReference type="AlphaFoldDB" id="A0A8J3CN28"/>